<dbReference type="PANTHER" id="PTHR11161:SF0">
    <property type="entry name" value="O-ACYLTRANSFERASE LIKE PROTEIN"/>
    <property type="match status" value="1"/>
</dbReference>
<dbReference type="Proteomes" id="UP001075354">
    <property type="component" value="Chromosome 7"/>
</dbReference>
<feature type="transmembrane region" description="Helical" evidence="1">
    <location>
        <begin position="386"/>
        <end position="406"/>
    </location>
</feature>
<feature type="transmembrane region" description="Helical" evidence="1">
    <location>
        <begin position="494"/>
        <end position="517"/>
    </location>
</feature>
<organism evidence="4 5">
    <name type="scientific">Megalurothrips usitatus</name>
    <name type="common">bean blossom thrips</name>
    <dbReference type="NCBI Taxonomy" id="439358"/>
    <lineage>
        <taxon>Eukaryota</taxon>
        <taxon>Metazoa</taxon>
        <taxon>Ecdysozoa</taxon>
        <taxon>Arthropoda</taxon>
        <taxon>Hexapoda</taxon>
        <taxon>Insecta</taxon>
        <taxon>Pterygota</taxon>
        <taxon>Neoptera</taxon>
        <taxon>Paraneoptera</taxon>
        <taxon>Thysanoptera</taxon>
        <taxon>Terebrantia</taxon>
        <taxon>Thripoidea</taxon>
        <taxon>Thripidae</taxon>
        <taxon>Megalurothrips</taxon>
    </lineage>
</organism>
<dbReference type="Pfam" id="PF20146">
    <property type="entry name" value="NRF"/>
    <property type="match status" value="1"/>
</dbReference>
<feature type="transmembrane region" description="Helical" evidence="1">
    <location>
        <begin position="277"/>
        <end position="301"/>
    </location>
</feature>
<keyword evidence="1" id="KW-0812">Transmembrane</keyword>
<feature type="transmembrane region" description="Helical" evidence="1">
    <location>
        <begin position="464"/>
        <end position="482"/>
    </location>
</feature>
<evidence type="ECO:0000313" key="4">
    <source>
        <dbReference type="EMBL" id="KAJ1526315.1"/>
    </source>
</evidence>
<gene>
    <name evidence="4" type="ORF">ONE63_009465</name>
</gene>
<evidence type="ECO:0000259" key="3">
    <source>
        <dbReference type="Pfam" id="PF20146"/>
    </source>
</evidence>
<dbReference type="Pfam" id="PF01757">
    <property type="entry name" value="Acyl_transf_3"/>
    <property type="match status" value="1"/>
</dbReference>
<sequence>MYDNKISCYFCLSLVVDSSSKLITGVLYGNLADLGNFDECVSAGGVNVGFSASGDTSTMGFSGRYALVALAIQKAVPGNTTSQKTLTLQLTRNVFLDQPRNTSGVQYTSVLTVHVGACVPSTCTEAVVREALASVAAAVNGRYLNGTAMRLQTDIPKGASAIAGPYREAEFRDLFVISLCVLLLLLLLVGTVLDLTLRTDDKQTRQNAAALLAFSAWTNGRRLLTISPPSDSNFTCINGIRFLSAMWVVMGHRYYAGLQIPFTNFIPFTQRMHDLSFMMVVNALLSVDTFFVMGGMVNCYVIMKVTRGRKSFNWIMYYVHRYIRLTPAFALMVAITATWICLLGTGPLWHKVVIVSSDNCRNNWWASLLYVDIYTDPNHRCMMQTWYLMTDMQMHWLSPLLLYPLYRWRRAGLAWLAFLLVASAIVPAVITYVYELPSPLDLMDTPDKMRFFMEGMYYPPYTRATPYVFGTLMGYGLHLINSGQIKKPVLSRTVILLGWLCSATLCLTVLFSAQPLFDKANHPYNVWEHTVYAGLHRLAWAIGLSWVLMACILGYGGPVNALLSWSPFTVLGRLSYGIYLTHAAVHMVDMGSVRTSSYYSDFNMVRMRLCWATTFQLRLLKSHEH</sequence>
<keyword evidence="1" id="KW-0472">Membrane</keyword>
<evidence type="ECO:0000313" key="5">
    <source>
        <dbReference type="Proteomes" id="UP001075354"/>
    </source>
</evidence>
<comment type="caution">
    <text evidence="4">The sequence shown here is derived from an EMBL/GenBank/DDBJ whole genome shotgun (WGS) entry which is preliminary data.</text>
</comment>
<feature type="domain" description="Nose resistant-to-fluoxetine protein N-terminal" evidence="3">
    <location>
        <begin position="15"/>
        <end position="130"/>
    </location>
</feature>
<evidence type="ECO:0000256" key="1">
    <source>
        <dbReference type="SAM" id="Phobius"/>
    </source>
</evidence>
<feature type="transmembrane region" description="Helical" evidence="1">
    <location>
        <begin position="413"/>
        <end position="434"/>
    </location>
</feature>
<dbReference type="InterPro" id="IPR006621">
    <property type="entry name" value="Nose-resist-to-fluoxetine_N"/>
</dbReference>
<dbReference type="InterPro" id="IPR002656">
    <property type="entry name" value="Acyl_transf_3_dom"/>
</dbReference>
<protein>
    <recommendedName>
        <fullName evidence="6">Nose resistant to fluoxetine protein 6-like</fullName>
    </recommendedName>
</protein>
<evidence type="ECO:0008006" key="6">
    <source>
        <dbReference type="Google" id="ProtNLM"/>
    </source>
</evidence>
<keyword evidence="1" id="KW-1133">Transmembrane helix</keyword>
<dbReference type="GO" id="GO:0016747">
    <property type="term" value="F:acyltransferase activity, transferring groups other than amino-acyl groups"/>
    <property type="evidence" value="ECO:0007669"/>
    <property type="project" value="InterPro"/>
</dbReference>
<dbReference type="AlphaFoldDB" id="A0AAV7XJP6"/>
<dbReference type="EMBL" id="JAPTSV010000007">
    <property type="protein sequence ID" value="KAJ1526315.1"/>
    <property type="molecule type" value="Genomic_DNA"/>
</dbReference>
<feature type="transmembrane region" description="Helical" evidence="1">
    <location>
        <begin position="322"/>
        <end position="349"/>
    </location>
</feature>
<reference evidence="4" key="1">
    <citation type="submission" date="2022-12" db="EMBL/GenBank/DDBJ databases">
        <title>Chromosome-level genome assembly of the bean flower thrips Megalurothrips usitatus.</title>
        <authorList>
            <person name="Ma L."/>
            <person name="Liu Q."/>
            <person name="Li H."/>
            <person name="Cai W."/>
        </authorList>
    </citation>
    <scope>NUCLEOTIDE SEQUENCE</scope>
    <source>
        <strain evidence="4">Cailab_2022a</strain>
    </source>
</reference>
<evidence type="ECO:0000259" key="2">
    <source>
        <dbReference type="Pfam" id="PF01757"/>
    </source>
</evidence>
<proteinExistence type="predicted"/>
<feature type="transmembrane region" description="Helical" evidence="1">
    <location>
        <begin position="537"/>
        <end position="556"/>
    </location>
</feature>
<accession>A0AAV7XJP6</accession>
<name>A0AAV7XJP6_9NEOP</name>
<feature type="transmembrane region" description="Helical" evidence="1">
    <location>
        <begin position="174"/>
        <end position="193"/>
    </location>
</feature>
<feature type="domain" description="Acyltransferase 3" evidence="2">
    <location>
        <begin position="236"/>
        <end position="583"/>
    </location>
</feature>
<dbReference type="PANTHER" id="PTHR11161">
    <property type="entry name" value="O-ACYLTRANSFERASE"/>
    <property type="match status" value="1"/>
</dbReference>
<dbReference type="InterPro" id="IPR052728">
    <property type="entry name" value="O2_lipid_transport_reg"/>
</dbReference>
<keyword evidence="5" id="KW-1185">Reference proteome</keyword>